<name>A0AAD9JP47_9ANNE</name>
<dbReference type="GO" id="GO:0045056">
    <property type="term" value="P:transcytosis"/>
    <property type="evidence" value="ECO:0007669"/>
    <property type="project" value="TreeGrafter"/>
</dbReference>
<feature type="domain" description="Vesicle tethering protein Uso1/P115-like head" evidence="13">
    <location>
        <begin position="363"/>
        <end position="646"/>
    </location>
</feature>
<dbReference type="GO" id="GO:0048211">
    <property type="term" value="P:Golgi vesicle docking"/>
    <property type="evidence" value="ECO:0007669"/>
    <property type="project" value="TreeGrafter"/>
</dbReference>
<keyword evidence="6" id="KW-0677">Repeat</keyword>
<evidence type="ECO:0000256" key="1">
    <source>
        <dbReference type="ARBA" id="ARBA00004395"/>
    </source>
</evidence>
<evidence type="ECO:0000256" key="9">
    <source>
        <dbReference type="ARBA" id="ARBA00023136"/>
    </source>
</evidence>
<dbReference type="AlphaFoldDB" id="A0AAD9JP47"/>
<evidence type="ECO:0000259" key="14">
    <source>
        <dbReference type="Pfam" id="PF04871"/>
    </source>
</evidence>
<proteinExistence type="inferred from homology"/>
<dbReference type="Pfam" id="PF18770">
    <property type="entry name" value="Arm_vescicular"/>
    <property type="match status" value="1"/>
</dbReference>
<dbReference type="FunFam" id="1.25.10.10:FF:000394">
    <property type="entry name" value="general vesicular transport factor p115"/>
    <property type="match status" value="1"/>
</dbReference>
<organism evidence="15 16">
    <name type="scientific">Paralvinella palmiformis</name>
    <dbReference type="NCBI Taxonomy" id="53620"/>
    <lineage>
        <taxon>Eukaryota</taxon>
        <taxon>Metazoa</taxon>
        <taxon>Spiralia</taxon>
        <taxon>Lophotrochozoa</taxon>
        <taxon>Annelida</taxon>
        <taxon>Polychaeta</taxon>
        <taxon>Sedentaria</taxon>
        <taxon>Canalipalpata</taxon>
        <taxon>Terebellida</taxon>
        <taxon>Terebelliformia</taxon>
        <taxon>Alvinellidae</taxon>
        <taxon>Paralvinella</taxon>
    </lineage>
</organism>
<evidence type="ECO:0000256" key="5">
    <source>
        <dbReference type="ARBA" id="ARBA00022490"/>
    </source>
</evidence>
<dbReference type="Gene3D" id="1.25.10.10">
    <property type="entry name" value="Leucine-rich Repeat Variant"/>
    <property type="match status" value="1"/>
</dbReference>
<comment type="similarity">
    <text evidence="3">Belongs to the VDP/USO1/EDE1 family.</text>
</comment>
<dbReference type="InterPro" id="IPR006955">
    <property type="entry name" value="Uso1_p115_C"/>
</dbReference>
<feature type="compositionally biased region" description="Acidic residues" evidence="12">
    <location>
        <begin position="954"/>
        <end position="972"/>
    </location>
</feature>
<dbReference type="SUPFAM" id="SSF48371">
    <property type="entry name" value="ARM repeat"/>
    <property type="match status" value="2"/>
</dbReference>
<dbReference type="InterPro" id="IPR041209">
    <property type="entry name" value="P115_Arm_rpt"/>
</dbReference>
<dbReference type="Pfam" id="PF04871">
    <property type="entry name" value="Uso1_p115_C"/>
    <property type="match status" value="1"/>
</dbReference>
<dbReference type="InterPro" id="IPR006953">
    <property type="entry name" value="Vesicle_Uso1_P115_head"/>
</dbReference>
<dbReference type="GO" id="GO:0000139">
    <property type="term" value="C:Golgi membrane"/>
    <property type="evidence" value="ECO:0007669"/>
    <property type="project" value="UniProtKB-SubCell"/>
</dbReference>
<evidence type="ECO:0000256" key="3">
    <source>
        <dbReference type="ARBA" id="ARBA00006960"/>
    </source>
</evidence>
<dbReference type="EMBL" id="JAODUP010000208">
    <property type="protein sequence ID" value="KAK2156644.1"/>
    <property type="molecule type" value="Genomic_DNA"/>
</dbReference>
<feature type="region of interest" description="Disordered" evidence="12">
    <location>
        <begin position="951"/>
        <end position="972"/>
    </location>
</feature>
<dbReference type="InterPro" id="IPR016024">
    <property type="entry name" value="ARM-type_fold"/>
</dbReference>
<evidence type="ECO:0000256" key="12">
    <source>
        <dbReference type="SAM" id="MobiDB-lite"/>
    </source>
</evidence>
<dbReference type="PROSITE" id="PS50176">
    <property type="entry name" value="ARM_REPEAT"/>
    <property type="match status" value="1"/>
</dbReference>
<evidence type="ECO:0000256" key="2">
    <source>
        <dbReference type="ARBA" id="ARBA00004496"/>
    </source>
</evidence>
<dbReference type="GO" id="GO:0005783">
    <property type="term" value="C:endoplasmic reticulum"/>
    <property type="evidence" value="ECO:0007669"/>
    <property type="project" value="TreeGrafter"/>
</dbReference>
<dbReference type="GO" id="GO:0048280">
    <property type="term" value="P:vesicle fusion with Golgi apparatus"/>
    <property type="evidence" value="ECO:0007669"/>
    <property type="project" value="InterPro"/>
</dbReference>
<accession>A0AAD9JP47</accession>
<dbReference type="Pfam" id="PF04869">
    <property type="entry name" value="Uso1_p115_head"/>
    <property type="match status" value="1"/>
</dbReference>
<evidence type="ECO:0000313" key="15">
    <source>
        <dbReference type="EMBL" id="KAK2156644.1"/>
    </source>
</evidence>
<evidence type="ECO:0000256" key="10">
    <source>
        <dbReference type="PROSITE-ProRule" id="PRU00259"/>
    </source>
</evidence>
<keyword evidence="8 11" id="KW-0175">Coiled coil</keyword>
<evidence type="ECO:0000256" key="6">
    <source>
        <dbReference type="ARBA" id="ARBA00022737"/>
    </source>
</evidence>
<feature type="coiled-coil region" evidence="11">
    <location>
        <begin position="678"/>
        <end position="726"/>
    </location>
</feature>
<keyword evidence="5" id="KW-0963">Cytoplasm</keyword>
<keyword evidence="7" id="KW-0333">Golgi apparatus</keyword>
<feature type="domain" description="Uso1/p115-like vesicle tethering protein C-terminal" evidence="14">
    <location>
        <begin position="843"/>
        <end position="970"/>
    </location>
</feature>
<keyword evidence="16" id="KW-1185">Reference proteome</keyword>
<comment type="subcellular location">
    <subcellularLocation>
        <location evidence="2">Cytoplasm</location>
    </subcellularLocation>
    <subcellularLocation>
        <location evidence="1">Golgi apparatus membrane</location>
        <topology evidence="1">Peripheral membrane protein</topology>
    </subcellularLocation>
</comment>
<evidence type="ECO:0000259" key="13">
    <source>
        <dbReference type="Pfam" id="PF04869"/>
    </source>
</evidence>
<dbReference type="Proteomes" id="UP001208570">
    <property type="component" value="Unassembled WGS sequence"/>
</dbReference>
<dbReference type="GO" id="GO:0006886">
    <property type="term" value="P:intracellular protein transport"/>
    <property type="evidence" value="ECO:0007669"/>
    <property type="project" value="InterPro"/>
</dbReference>
<evidence type="ECO:0000313" key="16">
    <source>
        <dbReference type="Proteomes" id="UP001208570"/>
    </source>
</evidence>
<keyword evidence="9" id="KW-0472">Membrane</keyword>
<sequence length="972" mass="109191">MELVSLLSRMSFYLPIRHRQSCTRVAVLPSSDFFISTVERLCDRVQSSTLLEDRRDAVRALKSLSKKYCLEVGSQAMEILISVLQTDRNDTEIVGYAVETLTNVMCNEPYEEEDEPPRALPEDLGIQFTEMFIKDPENISLLLSLLEEYDFHVRWPTVKLITTLLINKGKAIQEIILTSPMGVSKMMDLLSDSREIIRNDGLLLLIQLTRSNTNIQKIVAFENAFERLLDIIAEEGNSNGGIVVEDCLLLLLNLLKNNSSNQNFFKEGSFINRLPAYFELEPADQSPQGGWSAQKVTNIHLMLQLVRTLVSPNGPQQQTMACQKAVFQCGLLEKLCNILMASGVPADVLTETINTVSEVIRGNQGNQEYFASVLAPSNPPRPAIVVLLMSMVNEKQPFVLRCAVLYCFESFLYKNELGQSQIISTLLPTTAEVNTITAGQLLCGGLFSSDPLSTWFAAVALMHAVFDNAKQKEQLLRVQLATSLGNPPVSLLQQCSNILAQGAKLQTRVGLLMLLSEWLSNCPAAVNHFLSNNANIPFLISQVSASEGDEMELIVQSLCAFLLGICILYNSEQVEGFAKHDLRNIIEKRIGLEQFTDKLLQVSKHEAYSRAAKKPQLNIQQTSDILFDHQFTKLFKQLENEVIRAISPGSDEENEAEKKKQVALEQHESIVEQYKGIIREQDSQLNIVRGELSELQNKHKECNTKVEELGRQIQQLKDQNALLKAQRTGSIPVSSPKENGISVTQLTMDLDAKTLQVKENEQEIEKLKAELTKALGTASSHDHGQVNAMVNDSSSPNMSGDQFSVEDLNRKLECKEEEVKLYKNKYESMSKQLVQLREQMTSGDLQEDKHSLTQRVSELEFNLTAAEIEKKRAVDNEICAQDKLKAVIEEKAALEEKVKKFEKDMAELEIELEEVKASATEGKKDQEDLLILLAEHESKLKTYRDRLKELGEKVEDDLDDDDDDLDGDDDED</sequence>
<dbReference type="InterPro" id="IPR011989">
    <property type="entry name" value="ARM-like"/>
</dbReference>
<dbReference type="PANTHER" id="PTHR10013">
    <property type="entry name" value="GENERAL VESICULAR TRANSPORT FACTOR P115"/>
    <property type="match status" value="1"/>
</dbReference>
<protein>
    <recommendedName>
        <fullName evidence="4">General vesicular transport factor p115</fullName>
    </recommendedName>
</protein>
<dbReference type="InterPro" id="IPR024095">
    <property type="entry name" value="Vesicle_P115"/>
</dbReference>
<dbReference type="GO" id="GO:0005795">
    <property type="term" value="C:Golgi stack"/>
    <property type="evidence" value="ECO:0007669"/>
    <property type="project" value="TreeGrafter"/>
</dbReference>
<evidence type="ECO:0000256" key="8">
    <source>
        <dbReference type="ARBA" id="ARBA00023054"/>
    </source>
</evidence>
<gene>
    <name evidence="15" type="ORF">LSH36_208g03024</name>
</gene>
<evidence type="ECO:0000256" key="4">
    <source>
        <dbReference type="ARBA" id="ARBA00018243"/>
    </source>
</evidence>
<feature type="coiled-coil region" evidence="11">
    <location>
        <begin position="750"/>
        <end position="777"/>
    </location>
</feature>
<evidence type="ECO:0000256" key="7">
    <source>
        <dbReference type="ARBA" id="ARBA00023034"/>
    </source>
</evidence>
<feature type="repeat" description="ARM" evidence="10">
    <location>
        <begin position="75"/>
        <end position="104"/>
    </location>
</feature>
<dbReference type="InterPro" id="IPR000225">
    <property type="entry name" value="Armadillo"/>
</dbReference>
<comment type="caution">
    <text evidence="15">The sequence shown here is derived from an EMBL/GenBank/DDBJ whole genome shotgun (WGS) entry which is preliminary data.</text>
</comment>
<dbReference type="PANTHER" id="PTHR10013:SF0">
    <property type="entry name" value="GENERAL VESICULAR TRANSPORT FACTOR P115"/>
    <property type="match status" value="1"/>
</dbReference>
<reference evidence="15" key="1">
    <citation type="journal article" date="2023" name="Mol. Biol. Evol.">
        <title>Third-Generation Sequencing Reveals the Adaptive Role of the Epigenome in Three Deep-Sea Polychaetes.</title>
        <authorList>
            <person name="Perez M."/>
            <person name="Aroh O."/>
            <person name="Sun Y."/>
            <person name="Lan Y."/>
            <person name="Juniper S.K."/>
            <person name="Young C.R."/>
            <person name="Angers B."/>
            <person name="Qian P.Y."/>
        </authorList>
    </citation>
    <scope>NUCLEOTIDE SEQUENCE</scope>
    <source>
        <strain evidence="15">P08H-3</strain>
    </source>
</reference>
<dbReference type="GO" id="GO:0012507">
    <property type="term" value="C:ER to Golgi transport vesicle membrane"/>
    <property type="evidence" value="ECO:0007669"/>
    <property type="project" value="TreeGrafter"/>
</dbReference>
<evidence type="ECO:0000256" key="11">
    <source>
        <dbReference type="SAM" id="Coils"/>
    </source>
</evidence>
<dbReference type="GO" id="GO:0006888">
    <property type="term" value="P:endoplasmic reticulum to Golgi vesicle-mediated transport"/>
    <property type="evidence" value="ECO:0007669"/>
    <property type="project" value="TreeGrafter"/>
</dbReference>